<dbReference type="Gene3D" id="1.10.287.1040">
    <property type="entry name" value="Exonuclease VII, small subunit"/>
    <property type="match status" value="1"/>
</dbReference>
<dbReference type="EMBL" id="JANDBC010000001">
    <property type="protein sequence ID" value="MCP9291192.1"/>
    <property type="molecule type" value="Genomic_DNA"/>
</dbReference>
<keyword evidence="4 6" id="KW-0378">Hydrolase</keyword>
<dbReference type="Pfam" id="PF02609">
    <property type="entry name" value="Exonuc_VII_S"/>
    <property type="match status" value="1"/>
</dbReference>
<sequence length="67" mass="7818">MAEKERLSFEEALKKLESIVEQLEDEEITLEDSVKLYEEGVQLSKFCTEILEQAELRIEQVNEANTQ</sequence>
<gene>
    <name evidence="6 8" type="primary">xseB</name>
    <name evidence="8" type="ORF">NM125_06315</name>
</gene>
<dbReference type="GO" id="GO:0008855">
    <property type="term" value="F:exodeoxyribonuclease VII activity"/>
    <property type="evidence" value="ECO:0007669"/>
    <property type="project" value="UniProtKB-UniRule"/>
</dbReference>
<dbReference type="GO" id="GO:0006308">
    <property type="term" value="P:DNA catabolic process"/>
    <property type="evidence" value="ECO:0007669"/>
    <property type="project" value="UniProtKB-UniRule"/>
</dbReference>
<dbReference type="HAMAP" id="MF_00337">
    <property type="entry name" value="Exonuc_7_S"/>
    <property type="match status" value="1"/>
</dbReference>
<evidence type="ECO:0000256" key="5">
    <source>
        <dbReference type="ARBA" id="ARBA00022839"/>
    </source>
</evidence>
<dbReference type="SUPFAM" id="SSF116842">
    <property type="entry name" value="XseB-like"/>
    <property type="match status" value="1"/>
</dbReference>
<keyword evidence="3 6" id="KW-0540">Nuclease</keyword>
<keyword evidence="2 6" id="KW-0963">Cytoplasm</keyword>
<keyword evidence="9" id="KW-1185">Reference proteome</keyword>
<feature type="coiled-coil region" evidence="7">
    <location>
        <begin position="6"/>
        <end position="40"/>
    </location>
</feature>
<dbReference type="NCBIfam" id="NF002140">
    <property type="entry name" value="PRK00977.1-4"/>
    <property type="match status" value="1"/>
</dbReference>
<dbReference type="InterPro" id="IPR003761">
    <property type="entry name" value="Exonuc_VII_S"/>
</dbReference>
<comment type="catalytic activity">
    <reaction evidence="6">
        <text>Exonucleolytic cleavage in either 5'- to 3'- or 3'- to 5'-direction to yield nucleoside 5'-phosphates.</text>
        <dbReference type="EC" id="3.1.11.6"/>
    </reaction>
</comment>
<evidence type="ECO:0000256" key="3">
    <source>
        <dbReference type="ARBA" id="ARBA00022722"/>
    </source>
</evidence>
<evidence type="ECO:0000256" key="4">
    <source>
        <dbReference type="ARBA" id="ARBA00022801"/>
    </source>
</evidence>
<dbReference type="EC" id="3.1.11.6" evidence="6"/>
<name>A0A9X2REQ1_9BACT</name>
<evidence type="ECO:0000313" key="9">
    <source>
        <dbReference type="Proteomes" id="UP001139125"/>
    </source>
</evidence>
<evidence type="ECO:0000256" key="2">
    <source>
        <dbReference type="ARBA" id="ARBA00022490"/>
    </source>
</evidence>
<proteinExistence type="inferred from homology"/>
<dbReference type="PANTHER" id="PTHR34137">
    <property type="entry name" value="EXODEOXYRIBONUCLEASE 7 SMALL SUBUNIT"/>
    <property type="match status" value="1"/>
</dbReference>
<dbReference type="RefSeq" id="WP_255133915.1">
    <property type="nucleotide sequence ID" value="NZ_CP175953.1"/>
</dbReference>
<evidence type="ECO:0000256" key="7">
    <source>
        <dbReference type="SAM" id="Coils"/>
    </source>
</evidence>
<keyword evidence="7" id="KW-0175">Coiled coil</keyword>
<dbReference type="PIRSF" id="PIRSF006488">
    <property type="entry name" value="Exonuc_VII_S"/>
    <property type="match status" value="1"/>
</dbReference>
<dbReference type="NCBIfam" id="TIGR01280">
    <property type="entry name" value="xseB"/>
    <property type="match status" value="1"/>
</dbReference>
<dbReference type="PANTHER" id="PTHR34137:SF1">
    <property type="entry name" value="EXODEOXYRIBONUCLEASE 7 SMALL SUBUNIT"/>
    <property type="match status" value="1"/>
</dbReference>
<evidence type="ECO:0000256" key="1">
    <source>
        <dbReference type="ARBA" id="ARBA00009998"/>
    </source>
</evidence>
<evidence type="ECO:0000256" key="6">
    <source>
        <dbReference type="HAMAP-Rule" id="MF_00337"/>
    </source>
</evidence>
<dbReference type="AlphaFoldDB" id="A0A9X2REQ1"/>
<dbReference type="Proteomes" id="UP001139125">
    <property type="component" value="Unassembled WGS sequence"/>
</dbReference>
<comment type="caution">
    <text evidence="8">The sequence shown here is derived from an EMBL/GenBank/DDBJ whole genome shotgun (WGS) entry which is preliminary data.</text>
</comment>
<comment type="function">
    <text evidence="6">Bidirectionally degrades single-stranded DNA into large acid-insoluble oligonucleotides, which are then degraded further into small acid-soluble oligonucleotides.</text>
</comment>
<dbReference type="InterPro" id="IPR037004">
    <property type="entry name" value="Exonuc_VII_ssu_sf"/>
</dbReference>
<evidence type="ECO:0000313" key="8">
    <source>
        <dbReference type="EMBL" id="MCP9291192.1"/>
    </source>
</evidence>
<comment type="subcellular location">
    <subcellularLocation>
        <location evidence="6">Cytoplasm</location>
    </subcellularLocation>
</comment>
<dbReference type="GO" id="GO:0009318">
    <property type="term" value="C:exodeoxyribonuclease VII complex"/>
    <property type="evidence" value="ECO:0007669"/>
    <property type="project" value="UniProtKB-UniRule"/>
</dbReference>
<accession>A0A9X2REQ1</accession>
<dbReference type="GO" id="GO:0005829">
    <property type="term" value="C:cytosol"/>
    <property type="evidence" value="ECO:0007669"/>
    <property type="project" value="TreeGrafter"/>
</dbReference>
<keyword evidence="5 6" id="KW-0269">Exonuclease</keyword>
<protein>
    <recommendedName>
        <fullName evidence="6">Exodeoxyribonuclease 7 small subunit</fullName>
        <ecNumber evidence="6">3.1.11.6</ecNumber>
    </recommendedName>
    <alternativeName>
        <fullName evidence="6">Exodeoxyribonuclease VII small subunit</fullName>
        <shortName evidence="6">Exonuclease VII small subunit</shortName>
    </alternativeName>
</protein>
<organism evidence="8 9">
    <name type="scientific">Gracilimonas sediminicola</name>
    <dbReference type="NCBI Taxonomy" id="2952158"/>
    <lineage>
        <taxon>Bacteria</taxon>
        <taxon>Pseudomonadati</taxon>
        <taxon>Balneolota</taxon>
        <taxon>Balneolia</taxon>
        <taxon>Balneolales</taxon>
        <taxon>Balneolaceae</taxon>
        <taxon>Gracilimonas</taxon>
    </lineage>
</organism>
<comment type="subunit">
    <text evidence="6">Heterooligomer composed of large and small subunits.</text>
</comment>
<reference evidence="8" key="1">
    <citation type="submission" date="2022-06" db="EMBL/GenBank/DDBJ databases">
        <title>Gracilimonas sp. CAU 1638 isolated from sea sediment.</title>
        <authorList>
            <person name="Kim W."/>
        </authorList>
    </citation>
    <scope>NUCLEOTIDE SEQUENCE</scope>
    <source>
        <strain evidence="8">CAU 1638</strain>
    </source>
</reference>
<comment type="similarity">
    <text evidence="1 6">Belongs to the XseB family.</text>
</comment>